<dbReference type="SUPFAM" id="SSF56219">
    <property type="entry name" value="DNase I-like"/>
    <property type="match status" value="1"/>
</dbReference>
<dbReference type="GO" id="GO:0006506">
    <property type="term" value="P:GPI anchor biosynthetic process"/>
    <property type="evidence" value="ECO:0007669"/>
    <property type="project" value="TreeGrafter"/>
</dbReference>
<reference evidence="3" key="4">
    <citation type="submission" date="2023-01" db="EMBL/GenBank/DDBJ databases">
        <title>Draft genome sequence of Methylobacterium oxalidis strain NBRC 107715.</title>
        <authorList>
            <person name="Sun Q."/>
            <person name="Mori K."/>
        </authorList>
    </citation>
    <scope>NUCLEOTIDE SEQUENCE</scope>
    <source>
        <strain evidence="3">NBRC 107715</strain>
    </source>
</reference>
<dbReference type="Pfam" id="PF03372">
    <property type="entry name" value="Exo_endo_phos"/>
    <property type="match status" value="1"/>
</dbReference>
<keyword evidence="5" id="KW-1185">Reference proteome</keyword>
<proteinExistence type="predicted"/>
<dbReference type="EMBL" id="BSPK01000111">
    <property type="protein sequence ID" value="GLS67242.1"/>
    <property type="molecule type" value="Genomic_DNA"/>
</dbReference>
<reference evidence="2 4" key="3">
    <citation type="submission" date="2019-07" db="EMBL/GenBank/DDBJ databases">
        <title>Whole genome shotgun sequence of Methylobacterium oxalidis NBRC 107715.</title>
        <authorList>
            <person name="Hosoyama A."/>
            <person name="Uohara A."/>
            <person name="Ohji S."/>
            <person name="Ichikawa N."/>
        </authorList>
    </citation>
    <scope>NUCLEOTIDE SEQUENCE [LARGE SCALE GENOMIC DNA]</scope>
    <source>
        <strain evidence="2 4">NBRC 107715</strain>
    </source>
</reference>
<name>A0A512J9J8_9HYPH</name>
<dbReference type="InterPro" id="IPR005135">
    <property type="entry name" value="Endo/exonuclease/phosphatase"/>
</dbReference>
<organism evidence="2 4">
    <name type="scientific">Methylobacterium oxalidis</name>
    <dbReference type="NCBI Taxonomy" id="944322"/>
    <lineage>
        <taxon>Bacteria</taxon>
        <taxon>Pseudomonadati</taxon>
        <taxon>Pseudomonadota</taxon>
        <taxon>Alphaproteobacteria</taxon>
        <taxon>Hyphomicrobiales</taxon>
        <taxon>Methylobacteriaceae</taxon>
        <taxon>Methylobacterium</taxon>
    </lineage>
</organism>
<reference evidence="3" key="1">
    <citation type="journal article" date="2014" name="Int. J. Syst. Evol. Microbiol.">
        <title>Complete genome of a new Firmicutes species belonging to the dominant human colonic microbiota ('Ruminococcus bicirculans') reveals two chromosomes and a selective capacity to utilize plant glucans.</title>
        <authorList>
            <consortium name="NISC Comparative Sequencing Program"/>
            <person name="Wegmann U."/>
            <person name="Louis P."/>
            <person name="Goesmann A."/>
            <person name="Henrissat B."/>
            <person name="Duncan S.H."/>
            <person name="Flint H.J."/>
        </authorList>
    </citation>
    <scope>NUCLEOTIDE SEQUENCE</scope>
    <source>
        <strain evidence="3">NBRC 107715</strain>
    </source>
</reference>
<protein>
    <submittedName>
        <fullName evidence="2">Endonuclease</fullName>
    </submittedName>
</protein>
<keyword evidence="2" id="KW-0540">Nuclease</keyword>
<dbReference type="Proteomes" id="UP000321960">
    <property type="component" value="Unassembled WGS sequence"/>
</dbReference>
<dbReference type="AlphaFoldDB" id="A0A512J9J8"/>
<evidence type="ECO:0000313" key="4">
    <source>
        <dbReference type="Proteomes" id="UP000321960"/>
    </source>
</evidence>
<feature type="domain" description="Endonuclease/exonuclease/phosphatase" evidence="1">
    <location>
        <begin position="14"/>
        <end position="242"/>
    </location>
</feature>
<dbReference type="Proteomes" id="UP001156856">
    <property type="component" value="Unassembled WGS sequence"/>
</dbReference>
<dbReference type="InterPro" id="IPR036691">
    <property type="entry name" value="Endo/exonu/phosph_ase_sf"/>
</dbReference>
<dbReference type="PANTHER" id="PTHR14859:SF15">
    <property type="entry name" value="ENDONUCLEASE_EXONUCLEASE_PHOSPHATASE DOMAIN-CONTAINING PROTEIN"/>
    <property type="match status" value="1"/>
</dbReference>
<keyword evidence="2" id="KW-0255">Endonuclease</keyword>
<evidence type="ECO:0000259" key="1">
    <source>
        <dbReference type="Pfam" id="PF03372"/>
    </source>
</evidence>
<keyword evidence="2" id="KW-0378">Hydrolase</keyword>
<dbReference type="EMBL" id="BJZU01000108">
    <property type="protein sequence ID" value="GEP06585.1"/>
    <property type="molecule type" value="Genomic_DNA"/>
</dbReference>
<sequence length="268" mass="28815">MDSTPPPPPRLRLMTYNIRHCRGLDGVISPARIAEVIAACEPDVVALQEVDVGRARTGGLDQAEEIARLLDMRHHFHPALQILEERYGDAILTTRPARLIRADALPGLDRRPGLEPRGALWVEVAMGGGRLQILNTHLGLSGRERVAQVEALLGPRWLGSAQARAPFVLVGDLNATPLSRAYRRLAARLADARRAAGAEGRGATFPSRCPVLRLDHVFVSAGVAVERVGVVRGPLPRLASDHLPLLAELCLEPAPVRAEAGLRAAAPA</sequence>
<dbReference type="InterPro" id="IPR051916">
    <property type="entry name" value="GPI-anchor_lipid_remodeler"/>
</dbReference>
<dbReference type="GO" id="GO:0016020">
    <property type="term" value="C:membrane"/>
    <property type="evidence" value="ECO:0007669"/>
    <property type="project" value="GOC"/>
</dbReference>
<accession>A0A512J9J8</accession>
<dbReference type="Gene3D" id="3.60.10.10">
    <property type="entry name" value="Endonuclease/exonuclease/phosphatase"/>
    <property type="match status" value="1"/>
</dbReference>
<comment type="caution">
    <text evidence="2">The sequence shown here is derived from an EMBL/GenBank/DDBJ whole genome shotgun (WGS) entry which is preliminary data.</text>
</comment>
<dbReference type="GO" id="GO:0004519">
    <property type="term" value="F:endonuclease activity"/>
    <property type="evidence" value="ECO:0007669"/>
    <property type="project" value="UniProtKB-KW"/>
</dbReference>
<evidence type="ECO:0000313" key="5">
    <source>
        <dbReference type="Proteomes" id="UP001156856"/>
    </source>
</evidence>
<reference evidence="5" key="2">
    <citation type="journal article" date="2019" name="Int. J. Syst. Evol. Microbiol.">
        <title>The Global Catalogue of Microorganisms (GCM) 10K type strain sequencing project: providing services to taxonomists for standard genome sequencing and annotation.</title>
        <authorList>
            <consortium name="The Broad Institute Genomics Platform"/>
            <consortium name="The Broad Institute Genome Sequencing Center for Infectious Disease"/>
            <person name="Wu L."/>
            <person name="Ma J."/>
        </authorList>
    </citation>
    <scope>NUCLEOTIDE SEQUENCE [LARGE SCALE GENOMIC DNA]</scope>
    <source>
        <strain evidence="5">NBRC 107715</strain>
    </source>
</reference>
<gene>
    <name evidence="3" type="ORF">GCM10007888_56250</name>
    <name evidence="2" type="ORF">MOX02_46230</name>
</gene>
<evidence type="ECO:0000313" key="2">
    <source>
        <dbReference type="EMBL" id="GEP06585.1"/>
    </source>
</evidence>
<evidence type="ECO:0000313" key="3">
    <source>
        <dbReference type="EMBL" id="GLS67242.1"/>
    </source>
</evidence>
<dbReference type="PANTHER" id="PTHR14859">
    <property type="entry name" value="CALCOFLUOR WHITE HYPERSENSITIVE PROTEIN PRECURSOR"/>
    <property type="match status" value="1"/>
</dbReference>
<dbReference type="RefSeq" id="WP_238178693.1">
    <property type="nucleotide sequence ID" value="NZ_BJZU01000108.1"/>
</dbReference>